<dbReference type="GO" id="GO:0004792">
    <property type="term" value="F:thiosulfate-cyanide sulfurtransferase activity"/>
    <property type="evidence" value="ECO:0007669"/>
    <property type="project" value="TreeGrafter"/>
</dbReference>
<organism evidence="2 3">
    <name type="scientific">Rhizobium rhizogenes</name>
    <name type="common">Agrobacterium rhizogenes</name>
    <dbReference type="NCBI Taxonomy" id="359"/>
    <lineage>
        <taxon>Bacteria</taxon>
        <taxon>Pseudomonadati</taxon>
        <taxon>Pseudomonadota</taxon>
        <taxon>Alphaproteobacteria</taxon>
        <taxon>Hyphomicrobiales</taxon>
        <taxon>Rhizobiaceae</taxon>
        <taxon>Rhizobium/Agrobacterium group</taxon>
        <taxon>Rhizobium</taxon>
    </lineage>
</organism>
<dbReference type="EMBL" id="QDFR01000016">
    <property type="protein sequence ID" value="PVE49871.1"/>
    <property type="molecule type" value="Genomic_DNA"/>
</dbReference>
<proteinExistence type="predicted"/>
<dbReference type="AlphaFoldDB" id="A0AA92H740"/>
<name>A0AA92H740_RHIRH</name>
<gene>
    <name evidence="2" type="ORF">DC430_23520</name>
</gene>
<evidence type="ECO:0000313" key="3">
    <source>
        <dbReference type="Proteomes" id="UP000244335"/>
    </source>
</evidence>
<dbReference type="Proteomes" id="UP000244335">
    <property type="component" value="Unassembled WGS sequence"/>
</dbReference>
<dbReference type="InterPro" id="IPR000594">
    <property type="entry name" value="ThiF_NAD_FAD-bd"/>
</dbReference>
<accession>A0AA92H740</accession>
<evidence type="ECO:0000313" key="2">
    <source>
        <dbReference type="EMBL" id="PVE49871.1"/>
    </source>
</evidence>
<protein>
    <recommendedName>
        <fullName evidence="1">THIF-type NAD/FAD binding fold domain-containing protein</fullName>
    </recommendedName>
</protein>
<comment type="caution">
    <text evidence="2">The sequence shown here is derived from an EMBL/GenBank/DDBJ whole genome shotgun (WGS) entry which is preliminary data.</text>
</comment>
<dbReference type="GO" id="GO:0005737">
    <property type="term" value="C:cytoplasm"/>
    <property type="evidence" value="ECO:0007669"/>
    <property type="project" value="TreeGrafter"/>
</dbReference>
<dbReference type="GO" id="GO:0008641">
    <property type="term" value="F:ubiquitin-like modifier activating enzyme activity"/>
    <property type="evidence" value="ECO:0007669"/>
    <property type="project" value="InterPro"/>
</dbReference>
<dbReference type="PANTHER" id="PTHR10953:SF102">
    <property type="entry name" value="ADENYLYLTRANSFERASE AND SULFURTRANSFERASE MOCS3"/>
    <property type="match status" value="1"/>
</dbReference>
<evidence type="ECO:0000259" key="1">
    <source>
        <dbReference type="Pfam" id="PF00899"/>
    </source>
</evidence>
<dbReference type="Gene3D" id="3.40.50.720">
    <property type="entry name" value="NAD(P)-binding Rossmann-like Domain"/>
    <property type="match status" value="1"/>
</dbReference>
<dbReference type="InterPro" id="IPR045886">
    <property type="entry name" value="ThiF/MoeB/HesA"/>
</dbReference>
<dbReference type="InterPro" id="IPR035985">
    <property type="entry name" value="Ubiquitin-activating_enz"/>
</dbReference>
<dbReference type="PANTHER" id="PTHR10953">
    <property type="entry name" value="UBIQUITIN-ACTIVATING ENZYME E1"/>
    <property type="match status" value="1"/>
</dbReference>
<dbReference type="GO" id="GO:0016779">
    <property type="term" value="F:nucleotidyltransferase activity"/>
    <property type="evidence" value="ECO:0007669"/>
    <property type="project" value="TreeGrafter"/>
</dbReference>
<reference evidence="2 3" key="1">
    <citation type="submission" date="2018-04" db="EMBL/GenBank/DDBJ databases">
        <authorList>
            <person name="Hagen T."/>
        </authorList>
    </citation>
    <scope>NUCLEOTIDE SEQUENCE [LARGE SCALE GENOMIC DNA]</scope>
    <source>
        <strain evidence="2 3">TPD7009</strain>
    </source>
</reference>
<feature type="domain" description="THIF-type NAD/FAD binding fold" evidence="1">
    <location>
        <begin position="33"/>
        <end position="189"/>
    </location>
</feature>
<sequence>MAVGTHLRESLRSLRGPHMTIIQTDRQVGILDTRLLADTNVLQIGVGRGKTAAELLASSGVGYFTLIDPDTVSPENIWQSSYTHQDVGKLKVDMTADYLKRINPQVSVRTSASVAQKAPHLARQMATADLIKIGIDAPKAQFELADLAQSVGTSAIVCGTTGDNTQWFAAHIFPSGPRLRELLPQAWAGLQAGYTAPAFFPSCRLHAESLNVQVARLALGLIHHQAGSNLPISDIGKAFTLSPLVIGSNHWHEQSNFLTPACFLDHSPI</sequence>
<dbReference type="SUPFAM" id="SSF69572">
    <property type="entry name" value="Activating enzymes of the ubiquitin-like proteins"/>
    <property type="match status" value="1"/>
</dbReference>
<dbReference type="Pfam" id="PF00899">
    <property type="entry name" value="ThiF"/>
    <property type="match status" value="1"/>
</dbReference>